<comment type="caution">
    <text evidence="2">The sequence shown here is derived from an EMBL/GenBank/DDBJ whole genome shotgun (WGS) entry which is preliminary data.</text>
</comment>
<evidence type="ECO:0000313" key="2">
    <source>
        <dbReference type="EMBL" id="ETP14126.1"/>
    </source>
</evidence>
<dbReference type="AlphaFoldDB" id="W2WUD7"/>
<protein>
    <submittedName>
        <fullName evidence="2">Uncharacterized protein</fullName>
    </submittedName>
</protein>
<proteinExistence type="predicted"/>
<sequence>CKSSVPSPDPTRRPLKLQKKVRVVKVAHAVSQKPLQQLRKGRAGGHRVAKRVGADMTTLEMNKERLNVQQRSGDCVKSRAGGQGDAEAPERGAVVMATLVIEEPFEQLKGGW</sequence>
<feature type="non-terminal residue" evidence="2">
    <location>
        <position position="1"/>
    </location>
</feature>
<evidence type="ECO:0000256" key="1">
    <source>
        <dbReference type="SAM" id="MobiDB-lite"/>
    </source>
</evidence>
<feature type="region of interest" description="Disordered" evidence="1">
    <location>
        <begin position="67"/>
        <end position="89"/>
    </location>
</feature>
<dbReference type="EMBL" id="ANIX01002169">
    <property type="protein sequence ID" value="ETP14126.1"/>
    <property type="molecule type" value="Genomic_DNA"/>
</dbReference>
<name>W2WUD7_PHYNI</name>
<reference evidence="2 3" key="1">
    <citation type="submission" date="2013-11" db="EMBL/GenBank/DDBJ databases">
        <title>The Genome Sequence of Phytophthora parasitica CJ01A1.</title>
        <authorList>
            <consortium name="The Broad Institute Genomics Platform"/>
            <person name="Russ C."/>
            <person name="Tyler B."/>
            <person name="Panabieres F."/>
            <person name="Shan W."/>
            <person name="Tripathy S."/>
            <person name="Grunwald N."/>
            <person name="Machado M."/>
            <person name="Johnson C.S."/>
            <person name="Walker B."/>
            <person name="Young S.K."/>
            <person name="Zeng Q."/>
            <person name="Gargeya S."/>
            <person name="Fitzgerald M."/>
            <person name="Haas B."/>
            <person name="Abouelleil A."/>
            <person name="Allen A.W."/>
            <person name="Alvarado L."/>
            <person name="Arachchi H.M."/>
            <person name="Berlin A.M."/>
            <person name="Chapman S.B."/>
            <person name="Gainer-Dewar J."/>
            <person name="Goldberg J."/>
            <person name="Griggs A."/>
            <person name="Gujja S."/>
            <person name="Hansen M."/>
            <person name="Howarth C."/>
            <person name="Imamovic A."/>
            <person name="Ireland A."/>
            <person name="Larimer J."/>
            <person name="McCowan C."/>
            <person name="Murphy C."/>
            <person name="Pearson M."/>
            <person name="Poon T.W."/>
            <person name="Priest M."/>
            <person name="Roberts A."/>
            <person name="Saif S."/>
            <person name="Shea T."/>
            <person name="Sisk P."/>
            <person name="Sykes S."/>
            <person name="Wortman J."/>
            <person name="Nusbaum C."/>
            <person name="Birren B."/>
        </authorList>
    </citation>
    <scope>NUCLEOTIDE SEQUENCE [LARGE SCALE GENOMIC DNA]</scope>
    <source>
        <strain evidence="2 3">CJ01A1</strain>
    </source>
</reference>
<organism evidence="2 3">
    <name type="scientific">Phytophthora nicotianae CJ01A1</name>
    <dbReference type="NCBI Taxonomy" id="1317063"/>
    <lineage>
        <taxon>Eukaryota</taxon>
        <taxon>Sar</taxon>
        <taxon>Stramenopiles</taxon>
        <taxon>Oomycota</taxon>
        <taxon>Peronosporomycetes</taxon>
        <taxon>Peronosporales</taxon>
        <taxon>Peronosporaceae</taxon>
        <taxon>Phytophthora</taxon>
    </lineage>
</organism>
<gene>
    <name evidence="2" type="ORF">F441_10896</name>
</gene>
<dbReference type="Proteomes" id="UP000018958">
    <property type="component" value="Unassembled WGS sequence"/>
</dbReference>
<accession>W2WUD7</accession>
<evidence type="ECO:0000313" key="3">
    <source>
        <dbReference type="Proteomes" id="UP000018958"/>
    </source>
</evidence>